<dbReference type="PANTHER" id="PTHR23241">
    <property type="entry name" value="LATE EMBRYOGENESIS ABUNDANT PLANTS LEA-RELATED"/>
    <property type="match status" value="1"/>
</dbReference>
<evidence type="ECO:0000256" key="3">
    <source>
        <dbReference type="ARBA" id="ARBA00022989"/>
    </source>
</evidence>
<comment type="subcellular location">
    <subcellularLocation>
        <location evidence="1">Membrane</location>
    </subcellularLocation>
</comment>
<dbReference type="Proteomes" id="UP000475862">
    <property type="component" value="Unassembled WGS sequence"/>
</dbReference>
<feature type="transmembrane region" description="Helical" evidence="6">
    <location>
        <begin position="202"/>
        <end position="222"/>
    </location>
</feature>
<feature type="transmembrane region" description="Helical" evidence="6">
    <location>
        <begin position="128"/>
        <end position="156"/>
    </location>
</feature>
<keyword evidence="2 6" id="KW-0812">Transmembrane</keyword>
<organism evidence="8 9">
    <name type="scientific">Aphis glycines</name>
    <name type="common">Soybean aphid</name>
    <dbReference type="NCBI Taxonomy" id="307491"/>
    <lineage>
        <taxon>Eukaryota</taxon>
        <taxon>Metazoa</taxon>
        <taxon>Ecdysozoa</taxon>
        <taxon>Arthropoda</taxon>
        <taxon>Hexapoda</taxon>
        <taxon>Insecta</taxon>
        <taxon>Pterygota</taxon>
        <taxon>Neoptera</taxon>
        <taxon>Paraneoptera</taxon>
        <taxon>Hemiptera</taxon>
        <taxon>Sternorrhyncha</taxon>
        <taxon>Aphidomorpha</taxon>
        <taxon>Aphidoidea</taxon>
        <taxon>Aphididae</taxon>
        <taxon>Aphidini</taxon>
        <taxon>Aphis</taxon>
        <taxon>Aphis</taxon>
    </lineage>
</organism>
<sequence length="294" mass="33393">MSKTAYCKSKRGYGYPHHLFKLPTMDDAAASKDLVKEEEETTQPLTDHHEKPGNALTAFTRYVVNKCALFYEALQENPIFKILFFVQAAHILMALAVILVAVTMLTAGDINKSSRIGERVKPRKLVNITHLAAFCTHFGAHIWMTFISGVCLYYKLSRHAFADVQKVLFPKYYSTSSWLNAFILIQFGKICVSDNVWDIHTYLQLCALSICFLVELSIRLYVVPPMLRLISVKMAIEKSAGIGHEVGRQNLGPLLNCPHYMALHRTFRKVHMIMAICNIITMMCNVFHLVYIAT</sequence>
<protein>
    <recommendedName>
        <fullName evidence="7">TMEM205-like domain-containing protein</fullName>
    </recommendedName>
</protein>
<keyword evidence="3 6" id="KW-1133">Transmembrane helix</keyword>
<dbReference type="InterPro" id="IPR025423">
    <property type="entry name" value="TMEM205-like"/>
</dbReference>
<evidence type="ECO:0000256" key="1">
    <source>
        <dbReference type="ARBA" id="ARBA00004370"/>
    </source>
</evidence>
<feature type="region of interest" description="Disordered" evidence="5">
    <location>
        <begin position="33"/>
        <end position="52"/>
    </location>
</feature>
<feature type="transmembrane region" description="Helical" evidence="6">
    <location>
        <begin position="82"/>
        <end position="107"/>
    </location>
</feature>
<comment type="caution">
    <text evidence="8">The sequence shown here is derived from an EMBL/GenBank/DDBJ whole genome shotgun (WGS) entry which is preliminary data.</text>
</comment>
<evidence type="ECO:0000256" key="2">
    <source>
        <dbReference type="ARBA" id="ARBA00022692"/>
    </source>
</evidence>
<accession>A0A6G0TIG9</accession>
<name>A0A6G0TIG9_APHGL</name>
<dbReference type="AlphaFoldDB" id="A0A6G0TIG9"/>
<keyword evidence="9" id="KW-1185">Reference proteome</keyword>
<dbReference type="OrthoDB" id="1641132at2759"/>
<dbReference type="PANTHER" id="PTHR23241:SF102">
    <property type="entry name" value="LD23009P"/>
    <property type="match status" value="1"/>
</dbReference>
<feature type="transmembrane region" description="Helical" evidence="6">
    <location>
        <begin position="270"/>
        <end position="293"/>
    </location>
</feature>
<dbReference type="GO" id="GO:0016020">
    <property type="term" value="C:membrane"/>
    <property type="evidence" value="ECO:0007669"/>
    <property type="project" value="UniProtKB-SubCell"/>
</dbReference>
<evidence type="ECO:0000313" key="9">
    <source>
        <dbReference type="Proteomes" id="UP000475862"/>
    </source>
</evidence>
<evidence type="ECO:0000256" key="4">
    <source>
        <dbReference type="ARBA" id="ARBA00023136"/>
    </source>
</evidence>
<feature type="domain" description="TMEM205-like" evidence="7">
    <location>
        <begin position="134"/>
        <end position="229"/>
    </location>
</feature>
<evidence type="ECO:0000256" key="6">
    <source>
        <dbReference type="SAM" id="Phobius"/>
    </source>
</evidence>
<evidence type="ECO:0000259" key="7">
    <source>
        <dbReference type="Pfam" id="PF13664"/>
    </source>
</evidence>
<dbReference type="InterPro" id="IPR053009">
    <property type="entry name" value="Xanthocillin_Biosynth-Assoc"/>
</dbReference>
<evidence type="ECO:0000313" key="8">
    <source>
        <dbReference type="EMBL" id="KAE9533519.1"/>
    </source>
</evidence>
<proteinExistence type="predicted"/>
<keyword evidence="4 6" id="KW-0472">Membrane</keyword>
<dbReference type="Pfam" id="PF13664">
    <property type="entry name" value="DUF4149"/>
    <property type="match status" value="1"/>
</dbReference>
<reference evidence="8 9" key="1">
    <citation type="submission" date="2019-08" db="EMBL/GenBank/DDBJ databases">
        <title>The genome of the soybean aphid Biotype 1, its phylome, world population structure and adaptation to the North American continent.</title>
        <authorList>
            <person name="Giordano R."/>
            <person name="Donthu R.K."/>
            <person name="Hernandez A.G."/>
            <person name="Wright C.L."/>
            <person name="Zimin A.V."/>
        </authorList>
    </citation>
    <scope>NUCLEOTIDE SEQUENCE [LARGE SCALE GENOMIC DNA]</scope>
    <source>
        <tissue evidence="8">Whole aphids</tissue>
    </source>
</reference>
<dbReference type="EMBL" id="VYZN01000034">
    <property type="protein sequence ID" value="KAE9533519.1"/>
    <property type="molecule type" value="Genomic_DNA"/>
</dbReference>
<gene>
    <name evidence="8" type="ORF">AGLY_009157</name>
</gene>
<evidence type="ECO:0000256" key="5">
    <source>
        <dbReference type="SAM" id="MobiDB-lite"/>
    </source>
</evidence>